<dbReference type="PROSITE" id="PS51471">
    <property type="entry name" value="FE2OG_OXY"/>
    <property type="match status" value="1"/>
</dbReference>
<keyword evidence="1 3" id="KW-0479">Metal-binding</keyword>
<dbReference type="Pfam" id="PF14226">
    <property type="entry name" value="DIOX_N"/>
    <property type="match status" value="1"/>
</dbReference>
<comment type="similarity">
    <text evidence="3">Belongs to the iron/ascorbate-dependent oxidoreductase family.</text>
</comment>
<keyword evidence="3" id="KW-0560">Oxidoreductase</keyword>
<keyword evidence="5" id="KW-1185">Reference proteome</keyword>
<accession>A0ABM4WP58</accession>
<dbReference type="InterPro" id="IPR044861">
    <property type="entry name" value="IPNS-like_FE2OG_OXY"/>
</dbReference>
<keyword evidence="6" id="KW-0223">Dioxygenase</keyword>
<evidence type="ECO:0000256" key="1">
    <source>
        <dbReference type="ARBA" id="ARBA00022723"/>
    </source>
</evidence>
<dbReference type="SUPFAM" id="SSF51197">
    <property type="entry name" value="Clavaminate synthase-like"/>
    <property type="match status" value="1"/>
</dbReference>
<evidence type="ECO:0000256" key="3">
    <source>
        <dbReference type="RuleBase" id="RU003682"/>
    </source>
</evidence>
<proteinExistence type="inferred from homology"/>
<dbReference type="PANTHER" id="PTHR47990">
    <property type="entry name" value="2-OXOGLUTARATE (2OG) AND FE(II)-DEPENDENT OXYGENASE SUPERFAMILY PROTEIN-RELATED"/>
    <property type="match status" value="1"/>
</dbReference>
<evidence type="ECO:0000259" key="4">
    <source>
        <dbReference type="PROSITE" id="PS51471"/>
    </source>
</evidence>
<dbReference type="Pfam" id="PF03171">
    <property type="entry name" value="2OG-FeII_Oxy"/>
    <property type="match status" value="1"/>
</dbReference>
<feature type="domain" description="Fe2OG dioxygenase" evidence="4">
    <location>
        <begin position="172"/>
        <end position="275"/>
    </location>
</feature>
<dbReference type="Proteomes" id="UP001652660">
    <property type="component" value="Chromosome 2e"/>
</dbReference>
<keyword evidence="2 3" id="KW-0408">Iron</keyword>
<dbReference type="RefSeq" id="XP_071933561.1">
    <property type="nucleotide sequence ID" value="XM_072077460.1"/>
</dbReference>
<evidence type="ECO:0000313" key="5">
    <source>
        <dbReference type="Proteomes" id="UP001652660"/>
    </source>
</evidence>
<reference evidence="6" key="1">
    <citation type="submission" date="2025-08" db="UniProtKB">
        <authorList>
            <consortium name="RefSeq"/>
        </authorList>
    </citation>
    <scope>IDENTIFICATION</scope>
    <source>
        <tissue evidence="6">Leaves</tissue>
    </source>
</reference>
<gene>
    <name evidence="6" type="primary">LOC113728729</name>
</gene>
<dbReference type="InterPro" id="IPR027443">
    <property type="entry name" value="IPNS-like_sf"/>
</dbReference>
<organism evidence="5 6">
    <name type="scientific">Coffea arabica</name>
    <name type="common">Arabian coffee</name>
    <dbReference type="NCBI Taxonomy" id="13443"/>
    <lineage>
        <taxon>Eukaryota</taxon>
        <taxon>Viridiplantae</taxon>
        <taxon>Streptophyta</taxon>
        <taxon>Embryophyta</taxon>
        <taxon>Tracheophyta</taxon>
        <taxon>Spermatophyta</taxon>
        <taxon>Magnoliopsida</taxon>
        <taxon>eudicotyledons</taxon>
        <taxon>Gunneridae</taxon>
        <taxon>Pentapetalae</taxon>
        <taxon>asterids</taxon>
        <taxon>lamiids</taxon>
        <taxon>Gentianales</taxon>
        <taxon>Rubiaceae</taxon>
        <taxon>Ixoroideae</taxon>
        <taxon>Gardenieae complex</taxon>
        <taxon>Bertiereae - Coffeeae clade</taxon>
        <taxon>Coffeeae</taxon>
        <taxon>Coffea</taxon>
    </lineage>
</organism>
<dbReference type="GO" id="GO:0051213">
    <property type="term" value="F:dioxygenase activity"/>
    <property type="evidence" value="ECO:0007669"/>
    <property type="project" value="UniProtKB-KW"/>
</dbReference>
<protein>
    <submittedName>
        <fullName evidence="6">Probable 2-oxoglutarate-dependent dioxygenase AOP1</fullName>
    </submittedName>
</protein>
<sequence>MGYQGRSNVGLRIQQQKLPVINFGKENLQHATKGWSLARNEVLHALEECGCFLAVYDAVSFKLRDSVFSALEKLFDLPLETKKKNTSDRDLFGYFGIDGDSSNHESMGIENSTDIEEVKKFSKLVWPQGNDDNFSGIIHECANLMSELEEVVIRMVYESYGVEKLKCDSHLDSNMHLLRFNRYISHGVDEKTVSSNAHTDKTFITILTESRENGLEVKLKDGQWIPVDFLPSSFVVMAGEAAMAWSNNTIQPCFHRVLTNANAKRLSLGLFSFNKGVIHIPQELIDDEHPQRFKSFDNLGLLDFFLEEQRMGLPTDSTTKKYCGL</sequence>
<dbReference type="InterPro" id="IPR026992">
    <property type="entry name" value="DIOX_N"/>
</dbReference>
<dbReference type="InterPro" id="IPR050231">
    <property type="entry name" value="Iron_ascorbate_oxido_reductase"/>
</dbReference>
<evidence type="ECO:0000256" key="2">
    <source>
        <dbReference type="ARBA" id="ARBA00023004"/>
    </source>
</evidence>
<dbReference type="InterPro" id="IPR005123">
    <property type="entry name" value="Oxoglu/Fe-dep_dioxygenase_dom"/>
</dbReference>
<dbReference type="GeneID" id="113728729"/>
<dbReference type="Gene3D" id="2.60.120.330">
    <property type="entry name" value="B-lactam Antibiotic, Isopenicillin N Synthase, Chain"/>
    <property type="match status" value="1"/>
</dbReference>
<evidence type="ECO:0000313" key="6">
    <source>
        <dbReference type="RefSeq" id="XP_071933561.1"/>
    </source>
</evidence>
<name>A0ABM4WP58_COFAR</name>